<evidence type="ECO:0000256" key="5">
    <source>
        <dbReference type="ARBA" id="ARBA00022777"/>
    </source>
</evidence>
<dbReference type="InterPro" id="IPR003661">
    <property type="entry name" value="HisK_dim/P_dom"/>
</dbReference>
<evidence type="ECO:0000256" key="2">
    <source>
        <dbReference type="ARBA" id="ARBA00012438"/>
    </source>
</evidence>
<sequence length="227" mass="25074">MTTIKGNLQLVSRRLAQLSENAAQYPELHATISSMQTALERVERQVRVQGRLVNDLLDISRLQVNGLELHLAPCNVITIVREAVDDQHTIAPMRTISLQTREEELPIHADADRIGQVIANYLSNALKYSIASQPVVIAVTKEGHRVRVAVTDRGQGLTPQQQKQIWERFYRAEGITVQSGTGVNLGLGLYICGQLIQRQGGEVGVESSPGQGSTFWFTLPLVERANS</sequence>
<protein>
    <recommendedName>
        <fullName evidence="2">histidine kinase</fullName>
        <ecNumber evidence="2">2.7.13.3</ecNumber>
    </recommendedName>
</protein>
<gene>
    <name evidence="8" type="ORF">KSB_43200</name>
</gene>
<dbReference type="InterPro" id="IPR050736">
    <property type="entry name" value="Sensor_HK_Regulatory"/>
</dbReference>
<dbReference type="InterPro" id="IPR004358">
    <property type="entry name" value="Sig_transdc_His_kin-like_C"/>
</dbReference>
<comment type="caution">
    <text evidence="8">The sequence shown here is derived from an EMBL/GenBank/DDBJ whole genome shotgun (WGS) entry which is preliminary data.</text>
</comment>
<dbReference type="Pfam" id="PF02518">
    <property type="entry name" value="HATPase_c"/>
    <property type="match status" value="1"/>
</dbReference>
<evidence type="ECO:0000259" key="7">
    <source>
        <dbReference type="PROSITE" id="PS50109"/>
    </source>
</evidence>
<dbReference type="PANTHER" id="PTHR43711:SF1">
    <property type="entry name" value="HISTIDINE KINASE 1"/>
    <property type="match status" value="1"/>
</dbReference>
<dbReference type="InterPro" id="IPR003594">
    <property type="entry name" value="HATPase_dom"/>
</dbReference>
<comment type="catalytic activity">
    <reaction evidence="1">
        <text>ATP + protein L-histidine = ADP + protein N-phospho-L-histidine.</text>
        <dbReference type="EC" id="2.7.13.3"/>
    </reaction>
</comment>
<dbReference type="PRINTS" id="PR00344">
    <property type="entry name" value="BCTRLSENSOR"/>
</dbReference>
<dbReference type="SUPFAM" id="SSF55874">
    <property type="entry name" value="ATPase domain of HSP90 chaperone/DNA topoisomerase II/histidine kinase"/>
    <property type="match status" value="1"/>
</dbReference>
<dbReference type="EC" id="2.7.13.3" evidence="2"/>
<name>A0ABQ3UT75_9CHLR</name>
<keyword evidence="3" id="KW-0597">Phosphoprotein</keyword>
<dbReference type="Gene3D" id="1.10.287.130">
    <property type="match status" value="1"/>
</dbReference>
<keyword evidence="6" id="KW-0902">Two-component regulatory system</keyword>
<evidence type="ECO:0000256" key="3">
    <source>
        <dbReference type="ARBA" id="ARBA00022553"/>
    </source>
</evidence>
<dbReference type="Gene3D" id="3.30.565.10">
    <property type="entry name" value="Histidine kinase-like ATPase, C-terminal domain"/>
    <property type="match status" value="1"/>
</dbReference>
<dbReference type="CDD" id="cd00082">
    <property type="entry name" value="HisKA"/>
    <property type="match status" value="1"/>
</dbReference>
<evidence type="ECO:0000256" key="6">
    <source>
        <dbReference type="ARBA" id="ARBA00023012"/>
    </source>
</evidence>
<dbReference type="InterPro" id="IPR005467">
    <property type="entry name" value="His_kinase_dom"/>
</dbReference>
<feature type="domain" description="Histidine kinase" evidence="7">
    <location>
        <begin position="1"/>
        <end position="223"/>
    </location>
</feature>
<organism evidence="8 9">
    <name type="scientific">Ktedonobacter robiniae</name>
    <dbReference type="NCBI Taxonomy" id="2778365"/>
    <lineage>
        <taxon>Bacteria</taxon>
        <taxon>Bacillati</taxon>
        <taxon>Chloroflexota</taxon>
        <taxon>Ktedonobacteria</taxon>
        <taxon>Ktedonobacterales</taxon>
        <taxon>Ktedonobacteraceae</taxon>
        <taxon>Ktedonobacter</taxon>
    </lineage>
</organism>
<dbReference type="PROSITE" id="PS50109">
    <property type="entry name" value="HIS_KIN"/>
    <property type="match status" value="1"/>
</dbReference>
<dbReference type="SMART" id="SM00387">
    <property type="entry name" value="HATPase_c"/>
    <property type="match status" value="1"/>
</dbReference>
<accession>A0ABQ3UT75</accession>
<evidence type="ECO:0000256" key="4">
    <source>
        <dbReference type="ARBA" id="ARBA00022679"/>
    </source>
</evidence>
<keyword evidence="9" id="KW-1185">Reference proteome</keyword>
<reference evidence="8 9" key="1">
    <citation type="journal article" date="2021" name="Int. J. Syst. Evol. Microbiol.">
        <title>Reticulibacter mediterranei gen. nov., sp. nov., within the new family Reticulibacteraceae fam. nov., and Ktedonospora formicarum gen. nov., sp. nov., Ktedonobacter robiniae sp. nov., Dictyobacter formicarum sp. nov. and Dictyobacter arantiisoli sp. nov., belonging to the class Ktedonobacteria.</title>
        <authorList>
            <person name="Yabe S."/>
            <person name="Zheng Y."/>
            <person name="Wang C.M."/>
            <person name="Sakai Y."/>
            <person name="Abe K."/>
            <person name="Yokota A."/>
            <person name="Donadio S."/>
            <person name="Cavaletti L."/>
            <person name="Monciardini P."/>
        </authorList>
    </citation>
    <scope>NUCLEOTIDE SEQUENCE [LARGE SCALE GENOMIC DNA]</scope>
    <source>
        <strain evidence="8 9">SOSP1-30</strain>
    </source>
</reference>
<dbReference type="EMBL" id="BNJG01000002">
    <property type="protein sequence ID" value="GHO55845.1"/>
    <property type="molecule type" value="Genomic_DNA"/>
</dbReference>
<evidence type="ECO:0000256" key="1">
    <source>
        <dbReference type="ARBA" id="ARBA00000085"/>
    </source>
</evidence>
<dbReference type="PANTHER" id="PTHR43711">
    <property type="entry name" value="TWO-COMPONENT HISTIDINE KINASE"/>
    <property type="match status" value="1"/>
</dbReference>
<keyword evidence="5" id="KW-0418">Kinase</keyword>
<dbReference type="Proteomes" id="UP000654345">
    <property type="component" value="Unassembled WGS sequence"/>
</dbReference>
<evidence type="ECO:0000313" key="9">
    <source>
        <dbReference type="Proteomes" id="UP000654345"/>
    </source>
</evidence>
<keyword evidence="4" id="KW-0808">Transferase</keyword>
<proteinExistence type="predicted"/>
<evidence type="ECO:0000313" key="8">
    <source>
        <dbReference type="EMBL" id="GHO55845.1"/>
    </source>
</evidence>
<dbReference type="InterPro" id="IPR036890">
    <property type="entry name" value="HATPase_C_sf"/>
</dbReference>